<protein>
    <submittedName>
        <fullName evidence="2">TniQ family protein</fullName>
    </submittedName>
</protein>
<dbReference type="AlphaFoldDB" id="A0A850P9F6"/>
<feature type="domain" description="TniQ" evidence="1">
    <location>
        <begin position="8"/>
        <end position="130"/>
    </location>
</feature>
<evidence type="ECO:0000313" key="2">
    <source>
        <dbReference type="EMBL" id="NVN38512.1"/>
    </source>
</evidence>
<dbReference type="Pfam" id="PF06527">
    <property type="entry name" value="TniQ"/>
    <property type="match status" value="1"/>
</dbReference>
<accession>A0A850P9F6</accession>
<reference evidence="2 3" key="1">
    <citation type="submission" date="2020-06" db="EMBL/GenBank/DDBJ databases">
        <title>Description of novel acetic acid bacteria.</title>
        <authorList>
            <person name="Sombolestani A."/>
        </authorList>
    </citation>
    <scope>NUCLEOTIDE SEQUENCE [LARGE SCALE GENOMIC DNA]</scope>
    <source>
        <strain evidence="2 3">LMG 25</strain>
    </source>
</reference>
<gene>
    <name evidence="2" type="ORF">HUK81_16650</name>
</gene>
<comment type="caution">
    <text evidence="2">The sequence shown here is derived from an EMBL/GenBank/DDBJ whole genome shotgun (WGS) entry which is preliminary data.</text>
</comment>
<dbReference type="EMBL" id="JABXXS010000071">
    <property type="protein sequence ID" value="NVN38512.1"/>
    <property type="molecule type" value="Genomic_DNA"/>
</dbReference>
<name>A0A850P9F6_9PROT</name>
<sequence>MNKPGRLPIVPDPFRGEALSSWLTRLAARYDLRANDILHHVGVGQSAYRDLDWLTVPHVDRALAQATGISTSRIAGMRYGVEDGWLWDRPGRAWCRACLQADLLTGEESWERRSWRSGATVLCSQHRQLLEETCPVCHQIGTGCLFRAYRGRIRSRCIVRDRPVALRNDETPSVLPLGLRLAGITVKAIDALQRDLHRSLRGHMPHGRWCGVTQPRDLPVLVEDFLRMVVLTLGLQLQVAPPLRWMLRHPDWQDLFVFTPAMLPLEVAAGVLAIAALILADPGWTGALAGQIDWAPAGKGKKREAFSPESFLQWLHPGIADWGRCRLEALVMSNRIKGTFSH</sequence>
<organism evidence="2 3">
    <name type="scientific">Komagataeibacter swingsii</name>
    <dbReference type="NCBI Taxonomy" id="215220"/>
    <lineage>
        <taxon>Bacteria</taxon>
        <taxon>Pseudomonadati</taxon>
        <taxon>Pseudomonadota</taxon>
        <taxon>Alphaproteobacteria</taxon>
        <taxon>Acetobacterales</taxon>
        <taxon>Acetobacteraceae</taxon>
        <taxon>Komagataeibacter</taxon>
    </lineage>
</organism>
<proteinExistence type="predicted"/>
<evidence type="ECO:0000313" key="3">
    <source>
        <dbReference type="Proteomes" id="UP000522590"/>
    </source>
</evidence>
<dbReference type="Proteomes" id="UP000522590">
    <property type="component" value="Unassembled WGS sequence"/>
</dbReference>
<dbReference type="InterPro" id="IPR009492">
    <property type="entry name" value="TniQ"/>
</dbReference>
<evidence type="ECO:0000259" key="1">
    <source>
        <dbReference type="Pfam" id="PF06527"/>
    </source>
</evidence>